<dbReference type="InterPro" id="IPR045864">
    <property type="entry name" value="aa-tRNA-synth_II/BPL/LPL"/>
</dbReference>
<keyword evidence="5" id="KW-0547">Nucleotide-binding</keyword>
<dbReference type="Proteomes" id="UP000712157">
    <property type="component" value="Unassembled WGS sequence"/>
</dbReference>
<dbReference type="InterPro" id="IPR004562">
    <property type="entry name" value="LipoylTrfase_LipoateP_Ligase"/>
</dbReference>
<dbReference type="SUPFAM" id="SSF82649">
    <property type="entry name" value="SufE/NifU"/>
    <property type="match status" value="1"/>
</dbReference>
<comment type="pathway">
    <text evidence="2">Protein modification; protein lipoylation via exogenous pathway; protein N(6)-(lipoyl)lysine from lipoate: step 1/2.</text>
</comment>
<dbReference type="InterPro" id="IPR004143">
    <property type="entry name" value="BPL_LPL_catalytic"/>
</dbReference>
<keyword evidence="10" id="KW-1185">Reference proteome</keyword>
<evidence type="ECO:0000256" key="6">
    <source>
        <dbReference type="ARBA" id="ARBA00022840"/>
    </source>
</evidence>
<keyword evidence="4 9" id="KW-0436">Ligase</keyword>
<dbReference type="GO" id="GO:0017118">
    <property type="term" value="F:lipoyltransferase activity"/>
    <property type="evidence" value="ECO:0007669"/>
    <property type="project" value="TreeGrafter"/>
</dbReference>
<proteinExistence type="predicted"/>
<evidence type="ECO:0000256" key="5">
    <source>
        <dbReference type="ARBA" id="ARBA00022741"/>
    </source>
</evidence>
<dbReference type="SUPFAM" id="SSF55681">
    <property type="entry name" value="Class II aaRS and biotin synthetases"/>
    <property type="match status" value="1"/>
</dbReference>
<name>A0A949K1H5_9FIRM</name>
<evidence type="ECO:0000313" key="9">
    <source>
        <dbReference type="EMBL" id="MBU9736990.1"/>
    </source>
</evidence>
<dbReference type="RefSeq" id="WP_238721616.1">
    <property type="nucleotide sequence ID" value="NZ_JAHQCW010000015.1"/>
</dbReference>
<evidence type="ECO:0000256" key="1">
    <source>
        <dbReference type="ARBA" id="ARBA00005085"/>
    </source>
</evidence>
<dbReference type="PANTHER" id="PTHR12561:SF3">
    <property type="entry name" value="LIPOYLTRANSFERASE 1, MITOCHONDRIAL"/>
    <property type="match status" value="1"/>
</dbReference>
<dbReference type="EC" id="6.3.1.20" evidence="3"/>
<organism evidence="9 10">
    <name type="scientific">Diplocloster agilis</name>
    <dbReference type="NCBI Taxonomy" id="2850323"/>
    <lineage>
        <taxon>Bacteria</taxon>
        <taxon>Bacillati</taxon>
        <taxon>Bacillota</taxon>
        <taxon>Clostridia</taxon>
        <taxon>Lachnospirales</taxon>
        <taxon>Lachnospiraceae</taxon>
        <taxon>Diplocloster</taxon>
    </lineage>
</organism>
<dbReference type="GO" id="GO:0005524">
    <property type="term" value="F:ATP binding"/>
    <property type="evidence" value="ECO:0007669"/>
    <property type="project" value="UniProtKB-KW"/>
</dbReference>
<sequence length="332" mass="37856">MMNKRTILVHSGTNPYRNLALENYLMDVVEEHECILYLWQNRRTVVIGRNQNAWKECRTKSLSGDGGFLARRLSGGGAVFHDLGNLNFTFIARRPYYEVDRELAVILEAVRMCGIRAEKSGRNDLEAEGRKFSGNAFYQTADVGCHHGTLLIRVDQQLLSRYLNVSPQKLKAKSVDSVRSRVVNLTDLNPQITVAGMKEKLELAFAKVYEGPVRPMNPSRIRMEKLEALEKKFASWEWNYGQRLPFQHEAAKRFSWGEVQLHLHINEGRVCHARIYSDALDTEYIPKLAEGLEGALYELESLKSAAQKVPAMDSVQETMRHDITGMLPELFA</sequence>
<evidence type="ECO:0000256" key="2">
    <source>
        <dbReference type="ARBA" id="ARBA00005124"/>
    </source>
</evidence>
<dbReference type="Gene3D" id="3.30.930.10">
    <property type="entry name" value="Bira Bifunctional Protein, Domain 2"/>
    <property type="match status" value="1"/>
</dbReference>
<dbReference type="Pfam" id="PF21948">
    <property type="entry name" value="LplA-B_cat"/>
    <property type="match status" value="1"/>
</dbReference>
<gene>
    <name evidence="9" type="ORF">KTH89_10600</name>
</gene>
<protein>
    <recommendedName>
        <fullName evidence="3">lipoate--protein ligase</fullName>
        <ecNumber evidence="3">6.3.1.20</ecNumber>
    </recommendedName>
</protein>
<comment type="caution">
    <text evidence="9">The sequence shown here is derived from an EMBL/GenBank/DDBJ whole genome shotgun (WGS) entry which is preliminary data.</text>
</comment>
<dbReference type="NCBIfam" id="TIGR00545">
    <property type="entry name" value="lipoyltrans"/>
    <property type="match status" value="1"/>
</dbReference>
<dbReference type="PROSITE" id="PS51733">
    <property type="entry name" value="BPL_LPL_CATALYTIC"/>
    <property type="match status" value="1"/>
</dbReference>
<dbReference type="GO" id="GO:0005737">
    <property type="term" value="C:cytoplasm"/>
    <property type="evidence" value="ECO:0007669"/>
    <property type="project" value="TreeGrafter"/>
</dbReference>
<feature type="domain" description="BPL/LPL catalytic" evidence="8">
    <location>
        <begin position="30"/>
        <end position="213"/>
    </location>
</feature>
<evidence type="ECO:0000256" key="4">
    <source>
        <dbReference type="ARBA" id="ARBA00022598"/>
    </source>
</evidence>
<keyword evidence="6" id="KW-0067">ATP-binding</keyword>
<accession>A0A949K1H5</accession>
<dbReference type="AlphaFoldDB" id="A0A949K1H5"/>
<dbReference type="PANTHER" id="PTHR12561">
    <property type="entry name" value="LIPOATE-PROTEIN LIGASE"/>
    <property type="match status" value="1"/>
</dbReference>
<dbReference type="InterPro" id="IPR019491">
    <property type="entry name" value="Lipoate_protein_ligase_C"/>
</dbReference>
<comment type="catalytic activity">
    <reaction evidence="7">
        <text>L-lysyl-[lipoyl-carrier protein] + (R)-lipoate + ATP = N(6)-[(R)-lipoyl]-L-lysyl-[lipoyl-carrier protein] + AMP + diphosphate + H(+)</text>
        <dbReference type="Rhea" id="RHEA:49288"/>
        <dbReference type="Rhea" id="RHEA-COMP:10500"/>
        <dbReference type="Rhea" id="RHEA-COMP:10502"/>
        <dbReference type="ChEBI" id="CHEBI:15378"/>
        <dbReference type="ChEBI" id="CHEBI:29969"/>
        <dbReference type="ChEBI" id="CHEBI:30616"/>
        <dbReference type="ChEBI" id="CHEBI:33019"/>
        <dbReference type="ChEBI" id="CHEBI:83088"/>
        <dbReference type="ChEBI" id="CHEBI:83099"/>
        <dbReference type="ChEBI" id="CHEBI:456215"/>
        <dbReference type="EC" id="6.3.1.20"/>
    </reaction>
</comment>
<reference evidence="9" key="1">
    <citation type="submission" date="2021-06" db="EMBL/GenBank/DDBJ databases">
        <title>Description of novel taxa of the family Lachnospiraceae.</title>
        <authorList>
            <person name="Chaplin A.V."/>
            <person name="Sokolova S.R."/>
            <person name="Pikina A.P."/>
            <person name="Korzhanova M."/>
            <person name="Belova V."/>
            <person name="Korostin D."/>
            <person name="Efimov B.A."/>
        </authorList>
    </citation>
    <scope>NUCLEOTIDE SEQUENCE</scope>
    <source>
        <strain evidence="9">ASD5720</strain>
    </source>
</reference>
<evidence type="ECO:0000259" key="8">
    <source>
        <dbReference type="PROSITE" id="PS51733"/>
    </source>
</evidence>
<evidence type="ECO:0000256" key="7">
    <source>
        <dbReference type="ARBA" id="ARBA00048037"/>
    </source>
</evidence>
<dbReference type="Gene3D" id="3.30.390.50">
    <property type="entry name" value="CO dehydrogenase flavoprotein, C-terminal domain"/>
    <property type="match status" value="1"/>
</dbReference>
<evidence type="ECO:0000313" key="10">
    <source>
        <dbReference type="Proteomes" id="UP000712157"/>
    </source>
</evidence>
<evidence type="ECO:0000256" key="3">
    <source>
        <dbReference type="ARBA" id="ARBA00012367"/>
    </source>
</evidence>
<dbReference type="GO" id="GO:0016979">
    <property type="term" value="F:lipoate-protein ligase activity"/>
    <property type="evidence" value="ECO:0007669"/>
    <property type="project" value="UniProtKB-EC"/>
</dbReference>
<dbReference type="CDD" id="cd16443">
    <property type="entry name" value="LplA"/>
    <property type="match status" value="1"/>
</dbReference>
<comment type="pathway">
    <text evidence="1">Protein modification; protein lipoylation via exogenous pathway; protein N(6)-(lipoyl)lysine from lipoate: step 2/2.</text>
</comment>
<dbReference type="GO" id="GO:0009249">
    <property type="term" value="P:protein lipoylation"/>
    <property type="evidence" value="ECO:0007669"/>
    <property type="project" value="InterPro"/>
</dbReference>
<dbReference type="Pfam" id="PF10437">
    <property type="entry name" value="Lip_prot_lig_C"/>
    <property type="match status" value="1"/>
</dbReference>
<dbReference type="EMBL" id="JAHQCW010000015">
    <property type="protein sequence ID" value="MBU9736990.1"/>
    <property type="molecule type" value="Genomic_DNA"/>
</dbReference>